<dbReference type="GO" id="GO:0045499">
    <property type="term" value="F:chemorepellent activity"/>
    <property type="evidence" value="ECO:0007669"/>
    <property type="project" value="TreeGrafter"/>
</dbReference>
<dbReference type="InterPro" id="IPR027231">
    <property type="entry name" value="Semaphorin"/>
</dbReference>
<proteinExistence type="predicted"/>
<evidence type="ECO:0000256" key="1">
    <source>
        <dbReference type="ARBA" id="ARBA00022782"/>
    </source>
</evidence>
<dbReference type="GO" id="GO:0005886">
    <property type="term" value="C:plasma membrane"/>
    <property type="evidence" value="ECO:0007669"/>
    <property type="project" value="TreeGrafter"/>
</dbReference>
<dbReference type="EnsemblMetazoa" id="MESCA011038-RA">
    <property type="protein sequence ID" value="MESCA011038-PA"/>
    <property type="gene ID" value="MESCA011038"/>
</dbReference>
<dbReference type="EMBL" id="CAQQ02191204">
    <property type="status" value="NOT_ANNOTATED_CDS"/>
    <property type="molecule type" value="Genomic_DNA"/>
</dbReference>
<dbReference type="STRING" id="36166.T1H437"/>
<name>T1H437_MEGSC</name>
<dbReference type="PANTHER" id="PTHR11036:SF90">
    <property type="entry name" value="SEMAPHORIN 2B, ISOFORM D-RELATED"/>
    <property type="match status" value="1"/>
</dbReference>
<accession>T1H437</accession>
<dbReference type="GO" id="GO:0071526">
    <property type="term" value="P:semaphorin-plexin signaling pathway"/>
    <property type="evidence" value="ECO:0007669"/>
    <property type="project" value="TreeGrafter"/>
</dbReference>
<organism evidence="4 5">
    <name type="scientific">Megaselia scalaris</name>
    <name type="common">Humpbacked fly</name>
    <name type="synonym">Phora scalaris</name>
    <dbReference type="NCBI Taxonomy" id="36166"/>
    <lineage>
        <taxon>Eukaryota</taxon>
        <taxon>Metazoa</taxon>
        <taxon>Ecdysozoa</taxon>
        <taxon>Arthropoda</taxon>
        <taxon>Hexapoda</taxon>
        <taxon>Insecta</taxon>
        <taxon>Pterygota</taxon>
        <taxon>Neoptera</taxon>
        <taxon>Endopterygota</taxon>
        <taxon>Diptera</taxon>
        <taxon>Brachycera</taxon>
        <taxon>Muscomorpha</taxon>
        <taxon>Platypezoidea</taxon>
        <taxon>Phoridae</taxon>
        <taxon>Megaseliini</taxon>
        <taxon>Megaselia</taxon>
    </lineage>
</organism>
<dbReference type="OMA" id="TSGICDS"/>
<dbReference type="Gene3D" id="3.30.1680.10">
    <property type="entry name" value="ligand-binding face of the semaphorins, domain 2"/>
    <property type="match status" value="1"/>
</dbReference>
<dbReference type="InterPro" id="IPR015943">
    <property type="entry name" value="WD40/YVTN_repeat-like_dom_sf"/>
</dbReference>
<keyword evidence="1" id="KW-0221">Differentiation</keyword>
<evidence type="ECO:0000313" key="5">
    <source>
        <dbReference type="Proteomes" id="UP000015102"/>
    </source>
</evidence>
<dbReference type="GO" id="GO:0030335">
    <property type="term" value="P:positive regulation of cell migration"/>
    <property type="evidence" value="ECO:0007669"/>
    <property type="project" value="TreeGrafter"/>
</dbReference>
<dbReference type="GO" id="GO:0007411">
    <property type="term" value="P:axon guidance"/>
    <property type="evidence" value="ECO:0007669"/>
    <property type="project" value="TreeGrafter"/>
</dbReference>
<comment type="caution">
    <text evidence="2">Lacks conserved residue(s) required for the propagation of feature annotation.</text>
</comment>
<reference evidence="4" key="2">
    <citation type="submission" date="2015-06" db="UniProtKB">
        <authorList>
            <consortium name="EnsemblMetazoa"/>
        </authorList>
    </citation>
    <scope>IDENTIFICATION</scope>
</reference>
<keyword evidence="5" id="KW-1185">Reference proteome</keyword>
<evidence type="ECO:0000313" key="4">
    <source>
        <dbReference type="EnsemblMetazoa" id="MESCA011038-PA"/>
    </source>
</evidence>
<dbReference type="InterPro" id="IPR036352">
    <property type="entry name" value="Semap_dom_sf"/>
</dbReference>
<dbReference type="GO" id="GO:0030215">
    <property type="term" value="F:semaphorin receptor binding"/>
    <property type="evidence" value="ECO:0007669"/>
    <property type="project" value="InterPro"/>
</dbReference>
<dbReference type="Proteomes" id="UP000015102">
    <property type="component" value="Unassembled WGS sequence"/>
</dbReference>
<protein>
    <recommendedName>
        <fullName evidence="3">Sema domain-containing protein</fullName>
    </recommendedName>
</protein>
<reference evidence="5" key="1">
    <citation type="submission" date="2013-02" db="EMBL/GenBank/DDBJ databases">
        <authorList>
            <person name="Hughes D."/>
        </authorList>
    </citation>
    <scope>NUCLEOTIDE SEQUENCE</scope>
    <source>
        <strain>Durham</strain>
        <strain evidence="5">NC isolate 2 -- Noor lab</strain>
    </source>
</reference>
<dbReference type="SUPFAM" id="SSF103575">
    <property type="entry name" value="Plexin repeat"/>
    <property type="match status" value="1"/>
</dbReference>
<evidence type="ECO:0000259" key="3">
    <source>
        <dbReference type="PROSITE" id="PS51004"/>
    </source>
</evidence>
<feature type="domain" description="Sema" evidence="3">
    <location>
        <begin position="1"/>
        <end position="87"/>
    </location>
</feature>
<dbReference type="InterPro" id="IPR001627">
    <property type="entry name" value="Semap_dom"/>
</dbReference>
<dbReference type="PANTHER" id="PTHR11036">
    <property type="entry name" value="SEMAPHORIN"/>
    <property type="match status" value="1"/>
</dbReference>
<evidence type="ECO:0000256" key="2">
    <source>
        <dbReference type="PROSITE-ProRule" id="PRU00352"/>
    </source>
</evidence>
<dbReference type="SUPFAM" id="SSF101912">
    <property type="entry name" value="Sema domain"/>
    <property type="match status" value="1"/>
</dbReference>
<dbReference type="Gene3D" id="2.130.10.10">
    <property type="entry name" value="YVTN repeat-like/Quinoprotein amine dehydrogenase"/>
    <property type="match status" value="1"/>
</dbReference>
<dbReference type="HOGENOM" id="CLU_1340510_0_0_1"/>
<sequence length="205" mass="24025">IFYSYPYFHPCRVRIDKLNQEYLIYFAGTNTGSIYKIVQFIKFGQRQSVLLDILDISKNEPIREMEISQKTGSLYIATDHSVKQIDLAMCNRRYDSCFRCVKDPYCGWDKEYGACKPYQLGLLQDVGNETSGICDSSVLKKKITASYGQTLHLSCFVRLPEVLRHNRSNGCIIQRKKEGKWKLWMHFTLYIHSWKVVDSVDFCWE</sequence>
<dbReference type="PROSITE" id="PS51004">
    <property type="entry name" value="SEMA"/>
    <property type="match status" value="1"/>
</dbReference>
<dbReference type="AlphaFoldDB" id="T1H437"/>